<evidence type="ECO:0000313" key="10">
    <source>
        <dbReference type="Proteomes" id="UP000646946"/>
    </source>
</evidence>
<keyword evidence="5 7" id="KW-0689">Ribosomal protein</keyword>
<evidence type="ECO:0000256" key="1">
    <source>
        <dbReference type="ARBA" id="ARBA00007151"/>
    </source>
</evidence>
<evidence type="ECO:0000256" key="4">
    <source>
        <dbReference type="ARBA" id="ARBA00022884"/>
    </source>
</evidence>
<dbReference type="InterPro" id="IPR023798">
    <property type="entry name" value="Ribosomal_uS7_dom"/>
</dbReference>
<dbReference type="InterPro" id="IPR005716">
    <property type="entry name" value="Ribosomal_uS7_euk/arc"/>
</dbReference>
<organism evidence="9 10">
    <name type="scientific">Candidatus Naiadarchaeum limnaeum</name>
    <dbReference type="NCBI Taxonomy" id="2756139"/>
    <lineage>
        <taxon>Archaea</taxon>
        <taxon>Candidatus Undinarchaeota</taxon>
        <taxon>Candidatus Undinarchaeia</taxon>
        <taxon>Candidatus Naiadarchaeales</taxon>
        <taxon>Candidatus Naiadarchaeaceae</taxon>
        <taxon>Candidatus Naiadarchaeum</taxon>
    </lineage>
</organism>
<comment type="subunit">
    <text evidence="2 7">Part of the 30S ribosomal subunit.</text>
</comment>
<dbReference type="AlphaFoldDB" id="A0A832V0S3"/>
<dbReference type="Pfam" id="PF00177">
    <property type="entry name" value="Ribosomal_S7"/>
    <property type="match status" value="1"/>
</dbReference>
<dbReference type="InterPro" id="IPR026018">
    <property type="entry name" value="Ribosomal_uS7_arc"/>
</dbReference>
<evidence type="ECO:0000259" key="8">
    <source>
        <dbReference type="Pfam" id="PF00177"/>
    </source>
</evidence>
<evidence type="ECO:0000256" key="6">
    <source>
        <dbReference type="ARBA" id="ARBA00023274"/>
    </source>
</evidence>
<evidence type="ECO:0000313" key="9">
    <source>
        <dbReference type="EMBL" id="HIK00769.1"/>
    </source>
</evidence>
<dbReference type="EMBL" id="DVAB01000037">
    <property type="protein sequence ID" value="HIK00769.1"/>
    <property type="molecule type" value="Genomic_DNA"/>
</dbReference>
<evidence type="ECO:0000256" key="5">
    <source>
        <dbReference type="ARBA" id="ARBA00022980"/>
    </source>
</evidence>
<dbReference type="Gene3D" id="1.10.455.10">
    <property type="entry name" value="Ribosomal protein S7 domain"/>
    <property type="match status" value="1"/>
</dbReference>
<evidence type="ECO:0000256" key="3">
    <source>
        <dbReference type="ARBA" id="ARBA00022730"/>
    </source>
</evidence>
<proteinExistence type="inferred from homology"/>
<gene>
    <name evidence="7" type="primary">rps7</name>
    <name evidence="9" type="ORF">H1016_04500</name>
</gene>
<dbReference type="NCBIfam" id="NF003106">
    <property type="entry name" value="PRK04027.1"/>
    <property type="match status" value="1"/>
</dbReference>
<protein>
    <recommendedName>
        <fullName evidence="7">Small ribosomal subunit protein uS7</fullName>
    </recommendedName>
</protein>
<keyword evidence="3 7" id="KW-0699">rRNA-binding</keyword>
<dbReference type="InterPro" id="IPR000235">
    <property type="entry name" value="Ribosomal_uS7"/>
</dbReference>
<dbReference type="GO" id="GO:0003735">
    <property type="term" value="F:structural constituent of ribosome"/>
    <property type="evidence" value="ECO:0007669"/>
    <property type="project" value="UniProtKB-UniRule"/>
</dbReference>
<dbReference type="HAMAP" id="MF_00480_A">
    <property type="entry name" value="Ribosomal_uS7_A"/>
    <property type="match status" value="1"/>
</dbReference>
<comment type="similarity">
    <text evidence="1 7">Belongs to the universal ribosomal protein uS7 family.</text>
</comment>
<dbReference type="SUPFAM" id="SSF47973">
    <property type="entry name" value="Ribosomal protein S7"/>
    <property type="match status" value="1"/>
</dbReference>
<dbReference type="GO" id="GO:0015935">
    <property type="term" value="C:small ribosomal subunit"/>
    <property type="evidence" value="ECO:0007669"/>
    <property type="project" value="UniProtKB-UniRule"/>
</dbReference>
<dbReference type="PANTHER" id="PTHR11205">
    <property type="entry name" value="RIBOSOMAL PROTEIN S7"/>
    <property type="match status" value="1"/>
</dbReference>
<accession>A0A832V0S3</accession>
<dbReference type="GO" id="GO:0006412">
    <property type="term" value="P:translation"/>
    <property type="evidence" value="ECO:0007669"/>
    <property type="project" value="UniProtKB-UniRule"/>
</dbReference>
<sequence length="216" mass="24560">MTTEKAQIVEQKVYYFANVKIFDKWDPRGITVEDPGLIEYINLQPRAIPHSFGRAGAKRFGKKHYNLIERLANDLMVTGHVKDSRIHKKTSGRDTGKKQTTLRLIRKGFEIIEKKTKQNPVQVLVNAVTNTSPREETTRIRQGGIIVHKAVDVAPQRRLDTAIRFISHGAAQRCFKKRYTLPAALADEIIAASNYDTKTYSVSKKEETERVAQSAR</sequence>
<keyword evidence="10" id="KW-1185">Reference proteome</keyword>
<evidence type="ECO:0000256" key="7">
    <source>
        <dbReference type="HAMAP-Rule" id="MF_00480"/>
    </source>
</evidence>
<evidence type="ECO:0000256" key="2">
    <source>
        <dbReference type="ARBA" id="ARBA00011458"/>
    </source>
</evidence>
<comment type="function">
    <text evidence="7">One of the primary rRNA binding proteins, it binds directly to 16S rRNA where it nucleates assembly of the head domain of the 30S subunit. Is located at the subunit interface close to the decoding center.</text>
</comment>
<feature type="domain" description="Small ribosomal subunit protein uS7" evidence="8">
    <location>
        <begin position="59"/>
        <end position="216"/>
    </location>
</feature>
<dbReference type="Proteomes" id="UP000646946">
    <property type="component" value="Unassembled WGS sequence"/>
</dbReference>
<keyword evidence="6 7" id="KW-0687">Ribonucleoprotein</keyword>
<comment type="caution">
    <text evidence="9">The sequence shown here is derived from an EMBL/GenBank/DDBJ whole genome shotgun (WGS) entry which is preliminary data.</text>
</comment>
<dbReference type="GO" id="GO:0019843">
    <property type="term" value="F:rRNA binding"/>
    <property type="evidence" value="ECO:0007669"/>
    <property type="project" value="UniProtKB-UniRule"/>
</dbReference>
<dbReference type="InterPro" id="IPR036823">
    <property type="entry name" value="Ribosomal_uS7_dom_sf"/>
</dbReference>
<reference evidence="9 10" key="1">
    <citation type="journal article" name="Nat. Commun.">
        <title>Undinarchaeota illuminate DPANN phylogeny and the impact of gene transfer on archaeal evolution.</title>
        <authorList>
            <person name="Dombrowski N."/>
            <person name="Williams T.A."/>
            <person name="Sun J."/>
            <person name="Woodcroft B.J."/>
            <person name="Lee J.H."/>
            <person name="Minh B.Q."/>
            <person name="Rinke C."/>
            <person name="Spang A."/>
        </authorList>
    </citation>
    <scope>NUCLEOTIDE SEQUENCE [LARGE SCALE GENOMIC DNA]</scope>
    <source>
        <strain evidence="9">MAG_bin1129</strain>
    </source>
</reference>
<name>A0A832V0S3_9ARCH</name>
<dbReference type="NCBIfam" id="TIGR01028">
    <property type="entry name" value="uS7_euk_arch"/>
    <property type="match status" value="1"/>
</dbReference>
<dbReference type="PIRSF" id="PIRSF002122">
    <property type="entry name" value="RPS7p_RPS7a_RPS5e_RPS7o"/>
    <property type="match status" value="1"/>
</dbReference>
<keyword evidence="4 7" id="KW-0694">RNA-binding</keyword>